<feature type="compositionally biased region" description="Low complexity" evidence="5">
    <location>
        <begin position="1759"/>
        <end position="1771"/>
    </location>
</feature>
<feature type="compositionally biased region" description="Basic and acidic residues" evidence="5">
    <location>
        <begin position="1947"/>
        <end position="1956"/>
    </location>
</feature>
<proteinExistence type="inferred from homology"/>
<comment type="subcellular location">
    <subcellularLocation>
        <location evidence="1">Nucleus</location>
    </subcellularLocation>
</comment>
<dbReference type="InterPro" id="IPR040007">
    <property type="entry name" value="Tho2"/>
</dbReference>
<feature type="compositionally biased region" description="Low complexity" evidence="5">
    <location>
        <begin position="1516"/>
        <end position="1527"/>
    </location>
</feature>
<keyword evidence="10" id="KW-1185">Reference proteome</keyword>
<dbReference type="InterPro" id="IPR032302">
    <property type="entry name" value="THOC2_N"/>
</dbReference>
<feature type="compositionally biased region" description="Basic and acidic residues" evidence="5">
    <location>
        <begin position="1874"/>
        <end position="1892"/>
    </location>
</feature>
<dbReference type="GO" id="GO:0000445">
    <property type="term" value="C:THO complex part of transcription export complex"/>
    <property type="evidence" value="ECO:0007669"/>
    <property type="project" value="TreeGrafter"/>
</dbReference>
<feature type="compositionally biased region" description="Low complexity" evidence="5">
    <location>
        <begin position="1901"/>
        <end position="1918"/>
    </location>
</feature>
<gene>
    <name evidence="9" type="ORF">Rhopal_003781-T1</name>
</gene>
<sequence>MSGTQPPTHALLEQLDAVLHAGADAAPLAATLADLVAAPDPASSLGLAAVLHTLVGAPLSLDTASRPPAQRVSAFLHDALFPAVTARGGDTHRAALADALIDVAWQLDQEVDTRVAFQYRALHPPAPPPPAQGDAQAMQVEAQAQKDAERQKNIAAEVQAARRRLAEVLRALIDAGDLPKRAVGERVDPELLGMLNLVPDNALLRKMEIRQRTALYYKQQKFNLLREESEGYSKLVVELLSSMGPPHSTEDGTSRESEAQRSKRAQSAIARVKNLIGNFDLDPSRTLDVFLDTFSDHVVEHHQFFLDFLAASPWAPKARTDAAIDAKGKSKEEFPVSVGLEHETGNDTIAQILGFKFAFYQKADAPTCPPTLYLTAALLIWHGFVKLTDLWAHLSPADADLAKLETKWRDEQAALARSVGGANALAMAGALVDDEAPAKPGASSSTAANGAASTSASAAAAAPPRDLPNQKLDLLRALLTVGDVTHSFFLLAQYPFLPHAFADISALVTRLMHASLAPAYAPLSPQRSQYASEFSAPRTTRAAVKRVLTADAHPDLQQRASWTFFFPRWRERVPRAGDAEEAVALLEKVYLPLVGVGVASDFTLYTKIVRIAVADLGSDPKDHPRRQRWLDLLRVYLVPGVSLLSSHIAAGTEVWRVLSLFPIETRFTLYGEWKDVHYRRNPALGVRKAEAERDIKSILRRLSTDNAKKLGKAIACVAQTNPTAVFSVTLNQVQSYDNLIIPVVEALRYASDLSYDVLAYSILDSLSSSRPKTKDDGTSIAMWLSGLATFTGQVYRRWAAMQPSLWLILQYLVNQLVLGNSKDLVVLRELIARMTSIEPFADLSDAQVLSLAGGKHLRNEVYLQTDLSRAGQRGVQDALAKARQRLKSALLDTGLAMPLLVNIALQRQACLKTDAHLKSLGALFDQNHAVLFQFTELLAALASPDELARLVPDVEVLLDAYKLDAGVAFDLARPKLRARLREHDEREARELAEHNARKKQGLLAKLAREREKAAASGERTPAAAAAATAEGDDVKMEDAAAAVEAAKDEADGEIKQEGGTPPPPAAAAATNGTPAPAASADMAEAPSSSGSATPAPTAVEPWHPGLVDAISKVSEILPEEARATLGAPFFVTFWQLTLHDILYPKERYDAEITRLKMVQRDVATLTGIKPEDKAVFVESVIATATGLTHEAGQHLAARQTVTRRLTREKANWFPNVKTKADRIRLADEILQYCVQPRARLSLPDAVYSYQIVKRLHSLNTPSFHTIIFFDRLLTSQISPVLYSCTENEARNYGRFLYEVLGDLHRWQKDKGAYAEEAIGAQLSGFLRKLAPPLEGKTRQHYEHAEFQAALLKWHGNMVLGFVESFKSAEYMHIKNSILVLTKIAPYFPLDHKQGSELERSVNELLAVEKREDLTILAQGYKAVLNKSRKQWINKPEPTPAPATSKSASPAVSTKPAPAAASRSSATPAASTSSAAPVKSARPPAPSARSSQADVKPSPPAPSSSRPPADPPRRSDPPASSSQPPRSQTNGSLEAAEKLRQEALASKRAAPAPSSSTAKMDPPRAPAASSSSAPRRGEPSRPPSRATSPRRDARDSRDVRDARDARDSRDARDARDTRDARDSDRSRPRSPVRSRSVESSHSRTSRGGDARSDRDTRETRDARDARDSRDDRRNSDRTSDRGGGRMSDRDRERERERDREKEKERERDREKEKEREKEREREKDRDGRERDRRDGRDERAAGGSRRDERASRPHDDRYKSTAPSGPTTTAAARRVDDRSRRDERPTESHRDRRGGDRTKMSREAEQREAEKEKERQRDREREEAREKAKRERDANERRNKEEERGGGSARSGLPPKPSAGSGTGDRLRPAPAHRQQSESAREPAKDSLLDRARAGLPGAGGSASASPAPVEARAAESPRTPADEGAFSIKGRGSRVYQPLKDVGSDGTSRRGDDASRKRPAGSLADRLAPESPKRARRDESRDGSREPRGNEGRGGGRRR</sequence>
<dbReference type="InterPro" id="IPR021418">
    <property type="entry name" value="THO_THOC2_C"/>
</dbReference>
<comment type="similarity">
    <text evidence="2">Belongs to the THOC2 family.</text>
</comment>
<dbReference type="Pfam" id="PF11732">
    <property type="entry name" value="Thoc2"/>
    <property type="match status" value="1"/>
</dbReference>
<evidence type="ECO:0000256" key="3">
    <source>
        <dbReference type="ARBA" id="ARBA00019596"/>
    </source>
</evidence>
<dbReference type="Pfam" id="PF11262">
    <property type="entry name" value="Tho2"/>
    <property type="match status" value="1"/>
</dbReference>
<feature type="domain" description="THO complex subunitTHOC2 N-terminal" evidence="7">
    <location>
        <begin position="715"/>
        <end position="788"/>
    </location>
</feature>
<dbReference type="GO" id="GO:0003729">
    <property type="term" value="F:mRNA binding"/>
    <property type="evidence" value="ECO:0007669"/>
    <property type="project" value="TreeGrafter"/>
</dbReference>
<dbReference type="Proteomes" id="UP001342314">
    <property type="component" value="Unassembled WGS sequence"/>
</dbReference>
<name>A0AAV5GMQ1_9BASI</name>
<feature type="compositionally biased region" description="Low complexity" evidence="5">
    <location>
        <begin position="1542"/>
        <end position="1558"/>
    </location>
</feature>
<organism evidence="9 10">
    <name type="scientific">Rhodotorula paludigena</name>
    <dbReference type="NCBI Taxonomy" id="86838"/>
    <lineage>
        <taxon>Eukaryota</taxon>
        <taxon>Fungi</taxon>
        <taxon>Dikarya</taxon>
        <taxon>Basidiomycota</taxon>
        <taxon>Pucciniomycotina</taxon>
        <taxon>Microbotryomycetes</taxon>
        <taxon>Sporidiobolales</taxon>
        <taxon>Sporidiobolaceae</taxon>
        <taxon>Rhodotorula</taxon>
    </lineage>
</organism>
<feature type="compositionally biased region" description="Basic and acidic residues" evidence="5">
    <location>
        <begin position="248"/>
        <end position="261"/>
    </location>
</feature>
<protein>
    <recommendedName>
        <fullName evidence="3">THO complex subunit 2</fullName>
    </recommendedName>
</protein>
<dbReference type="EMBL" id="BQKY01000007">
    <property type="protein sequence ID" value="GJN90767.1"/>
    <property type="molecule type" value="Genomic_DNA"/>
</dbReference>
<evidence type="ECO:0000256" key="5">
    <source>
        <dbReference type="SAM" id="MobiDB-lite"/>
    </source>
</evidence>
<feature type="compositionally biased region" description="Low complexity" evidence="5">
    <location>
        <begin position="1066"/>
        <end position="1098"/>
    </location>
</feature>
<feature type="region of interest" description="Disordered" evidence="5">
    <location>
        <begin position="243"/>
        <end position="264"/>
    </location>
</feature>
<feature type="region of interest" description="Disordered" evidence="5">
    <location>
        <begin position="1431"/>
        <end position="1999"/>
    </location>
</feature>
<feature type="compositionally biased region" description="Low complexity" evidence="5">
    <location>
        <begin position="1014"/>
        <end position="1029"/>
    </location>
</feature>
<evidence type="ECO:0000256" key="1">
    <source>
        <dbReference type="ARBA" id="ARBA00004123"/>
    </source>
</evidence>
<evidence type="ECO:0000259" key="6">
    <source>
        <dbReference type="Pfam" id="PF11262"/>
    </source>
</evidence>
<dbReference type="GO" id="GO:0006406">
    <property type="term" value="P:mRNA export from nucleus"/>
    <property type="evidence" value="ECO:0007669"/>
    <property type="project" value="InterPro"/>
</dbReference>
<dbReference type="PANTHER" id="PTHR21597">
    <property type="entry name" value="THO2 PROTEIN"/>
    <property type="match status" value="1"/>
</dbReference>
<feature type="compositionally biased region" description="Basic and acidic residues" evidence="5">
    <location>
        <begin position="1588"/>
        <end position="1626"/>
    </location>
</feature>
<dbReference type="GO" id="GO:0006397">
    <property type="term" value="P:mRNA processing"/>
    <property type="evidence" value="ECO:0007669"/>
    <property type="project" value="InterPro"/>
</dbReference>
<reference evidence="9 10" key="1">
    <citation type="submission" date="2021-12" db="EMBL/GenBank/DDBJ databases">
        <title>High titer production of polyol ester of fatty acids by Rhodotorula paludigena BS15 towards product separation-free biomass refinery.</title>
        <authorList>
            <person name="Mano J."/>
            <person name="Ono H."/>
            <person name="Tanaka T."/>
            <person name="Naito K."/>
            <person name="Sushida H."/>
            <person name="Ike M."/>
            <person name="Tokuyasu K."/>
            <person name="Kitaoka M."/>
        </authorList>
    </citation>
    <scope>NUCLEOTIDE SEQUENCE [LARGE SCALE GENOMIC DNA]</scope>
    <source>
        <strain evidence="9 10">BS15</strain>
    </source>
</reference>
<evidence type="ECO:0000259" key="8">
    <source>
        <dbReference type="Pfam" id="PF16134"/>
    </source>
</evidence>
<feature type="domain" description="THO complex subunitTHOC2 C-terminal" evidence="6">
    <location>
        <begin position="1125"/>
        <end position="1422"/>
    </location>
</feature>
<feature type="compositionally biased region" description="Basic and acidic residues" evidence="5">
    <location>
        <begin position="1045"/>
        <end position="1056"/>
    </location>
</feature>
<evidence type="ECO:0000256" key="4">
    <source>
        <dbReference type="ARBA" id="ARBA00023242"/>
    </source>
</evidence>
<feature type="domain" description="THO complex subunit 2 N-terminal" evidence="8">
    <location>
        <begin position="160"/>
        <end position="710"/>
    </location>
</feature>
<evidence type="ECO:0000259" key="7">
    <source>
        <dbReference type="Pfam" id="PF11732"/>
    </source>
</evidence>
<keyword evidence="4" id="KW-0539">Nucleus</keyword>
<feature type="compositionally biased region" description="Basic and acidic residues" evidence="5">
    <location>
        <begin position="1634"/>
        <end position="1758"/>
    </location>
</feature>
<dbReference type="Pfam" id="PF16134">
    <property type="entry name" value="THOC2_N"/>
    <property type="match status" value="1"/>
</dbReference>
<dbReference type="PANTHER" id="PTHR21597:SF0">
    <property type="entry name" value="THO COMPLEX SUBUNIT 2"/>
    <property type="match status" value="1"/>
</dbReference>
<evidence type="ECO:0000313" key="9">
    <source>
        <dbReference type="EMBL" id="GJN90767.1"/>
    </source>
</evidence>
<feature type="compositionally biased region" description="Low complexity" evidence="5">
    <location>
        <begin position="1441"/>
        <end position="1492"/>
    </location>
</feature>
<feature type="compositionally biased region" description="Basic and acidic residues" evidence="5">
    <location>
        <begin position="1772"/>
        <end position="1844"/>
    </location>
</feature>
<accession>A0AAV5GMQ1</accession>
<dbReference type="InterPro" id="IPR021726">
    <property type="entry name" value="THO_THOC2_N"/>
</dbReference>
<evidence type="ECO:0000256" key="2">
    <source>
        <dbReference type="ARBA" id="ARBA00007857"/>
    </source>
</evidence>
<feature type="region of interest" description="Disordered" evidence="5">
    <location>
        <begin position="1008"/>
        <end position="1098"/>
    </location>
</feature>
<evidence type="ECO:0000313" key="10">
    <source>
        <dbReference type="Proteomes" id="UP001342314"/>
    </source>
</evidence>
<comment type="caution">
    <text evidence="9">The sequence shown here is derived from an EMBL/GenBank/DDBJ whole genome shotgun (WGS) entry which is preliminary data.</text>
</comment>
<feature type="compositionally biased region" description="Basic and acidic residues" evidence="5">
    <location>
        <begin position="1967"/>
        <end position="1991"/>
    </location>
</feature>